<dbReference type="Proteomes" id="UP000000328">
    <property type="component" value="Chromosome"/>
</dbReference>
<feature type="region of interest" description="Disordered" evidence="1">
    <location>
        <begin position="1"/>
        <end position="28"/>
    </location>
</feature>
<dbReference type="RefSeq" id="WP_013228144.1">
    <property type="nucleotide sequence ID" value="NC_014318.1"/>
</dbReference>
<dbReference type="AlphaFoldDB" id="A0A0H3DAQ4"/>
<dbReference type="SMART" id="SM00028">
    <property type="entry name" value="TPR"/>
    <property type="match status" value="5"/>
</dbReference>
<dbReference type="GeneID" id="92874020"/>
<dbReference type="PANTHER" id="PTHR47691">
    <property type="entry name" value="REGULATOR-RELATED"/>
    <property type="match status" value="1"/>
</dbReference>
<accession>A0A0H3DAQ4</accession>
<gene>
    <name evidence="2" type="ordered locus">AMED_6361</name>
</gene>
<dbReference type="OrthoDB" id="3311584at2"/>
<dbReference type="Gene3D" id="1.25.40.10">
    <property type="entry name" value="Tetratricopeptide repeat domain"/>
    <property type="match status" value="1"/>
</dbReference>
<organism evidence="2 3">
    <name type="scientific">Amycolatopsis mediterranei (strain U-32)</name>
    <dbReference type="NCBI Taxonomy" id="749927"/>
    <lineage>
        <taxon>Bacteria</taxon>
        <taxon>Bacillati</taxon>
        <taxon>Actinomycetota</taxon>
        <taxon>Actinomycetes</taxon>
        <taxon>Pseudonocardiales</taxon>
        <taxon>Pseudonocardiaceae</taxon>
        <taxon>Amycolatopsis</taxon>
    </lineage>
</organism>
<dbReference type="InterPro" id="IPR011990">
    <property type="entry name" value="TPR-like_helical_dom_sf"/>
</dbReference>
<dbReference type="PANTHER" id="PTHR47691:SF3">
    <property type="entry name" value="HTH-TYPE TRANSCRIPTIONAL REGULATOR RV0890C-RELATED"/>
    <property type="match status" value="1"/>
</dbReference>
<dbReference type="SUPFAM" id="SSF52540">
    <property type="entry name" value="P-loop containing nucleoside triphosphate hydrolases"/>
    <property type="match status" value="1"/>
</dbReference>
<dbReference type="Gene3D" id="3.40.50.300">
    <property type="entry name" value="P-loop containing nucleotide triphosphate hydrolases"/>
    <property type="match status" value="1"/>
</dbReference>
<dbReference type="PRINTS" id="PR00364">
    <property type="entry name" value="DISEASERSIST"/>
</dbReference>
<sequence>MNEPAKQLSATADTTTGGRPGTGAAGPVQIPAAAGDLVGREAVLERLDEIWARRGTRRPLVVLNGIGGVGKTTVAVHWLSRRRAEFPHGLLYANLSEVDGSPVPPENTLHGLLTSLGVAAEDIPSGPVGRAGAFRAITAGRSLALLLDDAVSAAQVRVLLPAAPSVVVLVTSRRRLAGLGIDDATLVDLEPLGPGASARLLDTAIGAERLAAEPAAAGSIIATCGGLPLALGVVAARLRARPLRRLEREARTYARYLREANGLPEDIQDVQAVFDVTYADLPGGAARLYRVCGLHPGPEVAIEVLAAVLDSPIDRVEDDVETLFDANLLADAPDDRVKQHELLRRDARVRAEREDPAADREAIARGFARWYLARAQHADDLIHPHRPRFARSSSSRPPFGDRAAAVAWWRRELPTLRATFAEAARNRWDDEVWQFCEASWGYFLHHRDYESWLSMSVTGVAAAQRCDRPLVEARLRAQLGFAYAKLHRYDEAVTENLAALRLGEQAGDDQTRATALSQLGRAARGRGTLSEALGFYRQAVALQAGLGNDRGVALGRRRCGEVLAELGRTPEAIAELEAAARAMSELGDANQHARAVMALASIRARQGEHHAAERLLSAGLEVVRRLDSPYYTAELLTALGQFERDRGRDQEARHHLAEARALYASIGDPRAAELPVAGGD</sequence>
<dbReference type="EMBL" id="CP002000">
    <property type="protein sequence ID" value="ADJ48095.1"/>
    <property type="molecule type" value="Genomic_DNA"/>
</dbReference>
<name>A0A0H3DAQ4_AMYMU</name>
<dbReference type="InterPro" id="IPR019734">
    <property type="entry name" value="TPR_rpt"/>
</dbReference>
<dbReference type="KEGG" id="amd:AMED_6361"/>
<dbReference type="InterPro" id="IPR027417">
    <property type="entry name" value="P-loop_NTPase"/>
</dbReference>
<proteinExistence type="predicted"/>
<dbReference type="GO" id="GO:0043531">
    <property type="term" value="F:ADP binding"/>
    <property type="evidence" value="ECO:0007669"/>
    <property type="project" value="InterPro"/>
</dbReference>
<reference evidence="2 3" key="1">
    <citation type="journal article" date="2010" name="Cell Res.">
        <title>Complete genome sequence of the rifamycin SV-producing Amycolatopsis mediterranei U32 revealed its genetic characteristics in phylogeny and metabolism.</title>
        <authorList>
            <person name="Zhao W."/>
            <person name="Zhong Y."/>
            <person name="Yuan H."/>
            <person name="Wang J."/>
            <person name="Zheng H."/>
            <person name="Wang Y."/>
            <person name="Cen X."/>
            <person name="Xu F."/>
            <person name="Bai J."/>
            <person name="Han X."/>
            <person name="Lu G."/>
            <person name="Zhu Y."/>
            <person name="Shao Z."/>
            <person name="Yan H."/>
            <person name="Li C."/>
            <person name="Peng N."/>
            <person name="Zhang Z."/>
            <person name="Zhang Y."/>
            <person name="Lin W."/>
            <person name="Fan Y."/>
            <person name="Qin Z."/>
            <person name="Hu Y."/>
            <person name="Zhu B."/>
            <person name="Wang S."/>
            <person name="Ding X."/>
            <person name="Zhao G.P."/>
        </authorList>
    </citation>
    <scope>NUCLEOTIDE SEQUENCE [LARGE SCALE GENOMIC DNA]</scope>
    <source>
        <strain evidence="3">U-32</strain>
    </source>
</reference>
<evidence type="ECO:0000256" key="1">
    <source>
        <dbReference type="SAM" id="MobiDB-lite"/>
    </source>
</evidence>
<dbReference type="eggNOG" id="COG3903">
    <property type="taxonomic scope" value="Bacteria"/>
</dbReference>
<dbReference type="SUPFAM" id="SSF48452">
    <property type="entry name" value="TPR-like"/>
    <property type="match status" value="1"/>
</dbReference>
<dbReference type="HOGENOM" id="CLU_004665_2_1_11"/>
<dbReference type="Pfam" id="PF13424">
    <property type="entry name" value="TPR_12"/>
    <property type="match status" value="2"/>
</dbReference>
<evidence type="ECO:0000313" key="2">
    <source>
        <dbReference type="EMBL" id="ADJ48095.1"/>
    </source>
</evidence>
<protein>
    <submittedName>
        <fullName evidence="2">TPR repeat-containing protein</fullName>
    </submittedName>
</protein>
<dbReference type="PATRIC" id="fig|749927.5.peg.6614"/>
<evidence type="ECO:0000313" key="3">
    <source>
        <dbReference type="Proteomes" id="UP000000328"/>
    </source>
</evidence>